<dbReference type="AlphaFoldDB" id="X1A1F3"/>
<reference evidence="1" key="1">
    <citation type="journal article" date="2014" name="Front. Microbiol.">
        <title>High frequency of phylogenetically diverse reductive dehalogenase-homologous genes in deep subseafloor sedimentary metagenomes.</title>
        <authorList>
            <person name="Kawai M."/>
            <person name="Futagami T."/>
            <person name="Toyoda A."/>
            <person name="Takaki Y."/>
            <person name="Nishi S."/>
            <person name="Hori S."/>
            <person name="Arai W."/>
            <person name="Tsubouchi T."/>
            <person name="Morono Y."/>
            <person name="Uchiyama I."/>
            <person name="Ito T."/>
            <person name="Fujiyama A."/>
            <person name="Inagaki F."/>
            <person name="Takami H."/>
        </authorList>
    </citation>
    <scope>NUCLEOTIDE SEQUENCE</scope>
    <source>
        <strain evidence="1">Expedition CK06-06</strain>
    </source>
</reference>
<proteinExistence type="predicted"/>
<protein>
    <submittedName>
        <fullName evidence="1">Uncharacterized protein</fullName>
    </submittedName>
</protein>
<accession>X1A1F3</accession>
<evidence type="ECO:0000313" key="1">
    <source>
        <dbReference type="EMBL" id="GAG54131.1"/>
    </source>
</evidence>
<sequence length="210" mass="23971">MNPSKKFENLINSSRADFMEAVGASNWVGRELTREEADLIIRGFDAGLLSFDGENGKFNLVGFAPNSKGETKSYELFSYWKTNAYWVWQELFIQIGFATELALDWNWPPKLIAFESCGFDIVAFRDERPALMVEAKVAAKDLDEQMRVFLNGAVDGSSTDINRYADLQNFQPEMYAGVALGTRRYFRLTVKQDSQLEFSAKESPLLYHRD</sequence>
<comment type="caution">
    <text evidence="1">The sequence shown here is derived from an EMBL/GenBank/DDBJ whole genome shotgun (WGS) entry which is preliminary data.</text>
</comment>
<organism evidence="1">
    <name type="scientific">marine sediment metagenome</name>
    <dbReference type="NCBI Taxonomy" id="412755"/>
    <lineage>
        <taxon>unclassified sequences</taxon>
        <taxon>metagenomes</taxon>
        <taxon>ecological metagenomes</taxon>
    </lineage>
</organism>
<name>X1A1F3_9ZZZZ</name>
<dbReference type="EMBL" id="BART01005800">
    <property type="protein sequence ID" value="GAG54131.1"/>
    <property type="molecule type" value="Genomic_DNA"/>
</dbReference>
<gene>
    <name evidence="1" type="ORF">S01H4_13142</name>
</gene>